<accession>A0AAD5LXM8</accession>
<dbReference type="Pfam" id="PF01328">
    <property type="entry name" value="Peroxidase_2"/>
    <property type="match status" value="2"/>
</dbReference>
<keyword evidence="5" id="KW-0560">Oxidoreductase</keyword>
<dbReference type="PROSITE" id="PS51405">
    <property type="entry name" value="HEME_HALOPEROXIDASE"/>
    <property type="match status" value="2"/>
</dbReference>
<evidence type="ECO:0000256" key="7">
    <source>
        <dbReference type="ARBA" id="ARBA00025795"/>
    </source>
</evidence>
<keyword evidence="3" id="KW-0349">Heme</keyword>
<sequence length="540" mass="57598">MPSVFAAIAIAAVCLTGSTIAQPLAVQDVMRLPVGTYYRPGGSEVSGRVGARTTFVRSPCPALNTLANHGFIPRHGHNIPSTALRDANMAVFNMEFRLAQLQISSLPPVVSLSDLSRHNFIEHDVSLVHEDVAFGQDPASIDANLANDLLGRAVGGRLGVQEVGSALRFRLERCARKPTGCTFGTNQQTITFREAASFLRLFGGNGAEVIDVSFAHSFLVEERIPAGWSRPQRTVTDSDFVATANRVAQATGLFGNGSPHESTMFVKKVLALLALTAIASVVPVIDAQPMNVQDALRLPVGTYYRPSGTEVSGQIGARTPFVRSPCPALNTLANHGHIARHGHSIRIRSTAIRDACMRVFNLDFQVAQGLISQLPPILSLSDLSRHNFIEHDVSLVHADLDQGQDPAAVDPNLAADALGRATNGMLGVNEIAAALRSRLAFCQTKRCTFGPTQQSITFSEMSFVLQVFGGNLNGACSVDFARGFMVNEQIPAGWNRPGRPVRQSDLTPWANQVRQATMGGRGGGIGGIGGIASIINSLLG</sequence>
<dbReference type="EMBL" id="JAKCXM010000324">
    <property type="protein sequence ID" value="KAJ0395828.1"/>
    <property type="molecule type" value="Genomic_DNA"/>
</dbReference>
<evidence type="ECO:0000256" key="6">
    <source>
        <dbReference type="ARBA" id="ARBA00023004"/>
    </source>
</evidence>
<comment type="caution">
    <text evidence="10">The sequence shown here is derived from an EMBL/GenBank/DDBJ whole genome shotgun (WGS) entry which is preliminary data.</text>
</comment>
<gene>
    <name evidence="10" type="ORF">P43SY_007454</name>
</gene>
<keyword evidence="2" id="KW-0575">Peroxidase</keyword>
<keyword evidence="6" id="KW-0408">Iron</keyword>
<keyword evidence="4" id="KW-0479">Metal-binding</keyword>
<proteinExistence type="inferred from homology"/>
<evidence type="ECO:0000256" key="1">
    <source>
        <dbReference type="ARBA" id="ARBA00001970"/>
    </source>
</evidence>
<organism evidence="10 11">
    <name type="scientific">Pythium insidiosum</name>
    <name type="common">Pythiosis disease agent</name>
    <dbReference type="NCBI Taxonomy" id="114742"/>
    <lineage>
        <taxon>Eukaryota</taxon>
        <taxon>Sar</taxon>
        <taxon>Stramenopiles</taxon>
        <taxon>Oomycota</taxon>
        <taxon>Peronosporomycetes</taxon>
        <taxon>Pythiales</taxon>
        <taxon>Pythiaceae</taxon>
        <taxon>Pythium</taxon>
    </lineage>
</organism>
<evidence type="ECO:0000313" key="11">
    <source>
        <dbReference type="Proteomes" id="UP001209570"/>
    </source>
</evidence>
<feature type="chain" id="PRO_5042015702" description="Heme haloperoxidase family profile domain-containing protein" evidence="8">
    <location>
        <begin position="22"/>
        <end position="540"/>
    </location>
</feature>
<dbReference type="AlphaFoldDB" id="A0AAD5LXM8"/>
<comment type="similarity">
    <text evidence="7">Belongs to the chloroperoxidase family.</text>
</comment>
<dbReference type="PANTHER" id="PTHR33577:SF9">
    <property type="entry name" value="PEROXIDASE STCC"/>
    <property type="match status" value="1"/>
</dbReference>
<dbReference type="GO" id="GO:0004601">
    <property type="term" value="F:peroxidase activity"/>
    <property type="evidence" value="ECO:0007669"/>
    <property type="project" value="UniProtKB-KW"/>
</dbReference>
<dbReference type="InterPro" id="IPR000028">
    <property type="entry name" value="Chloroperoxidase"/>
</dbReference>
<evidence type="ECO:0000256" key="4">
    <source>
        <dbReference type="ARBA" id="ARBA00022723"/>
    </source>
</evidence>
<evidence type="ECO:0000313" key="10">
    <source>
        <dbReference type="EMBL" id="KAJ0395828.1"/>
    </source>
</evidence>
<dbReference type="InterPro" id="IPR036851">
    <property type="entry name" value="Chloroperoxidase-like_sf"/>
</dbReference>
<evidence type="ECO:0000256" key="2">
    <source>
        <dbReference type="ARBA" id="ARBA00022559"/>
    </source>
</evidence>
<dbReference type="Gene3D" id="1.10.489.10">
    <property type="entry name" value="Chloroperoxidase-like"/>
    <property type="match status" value="2"/>
</dbReference>
<evidence type="ECO:0000259" key="9">
    <source>
        <dbReference type="PROSITE" id="PS51405"/>
    </source>
</evidence>
<keyword evidence="8" id="KW-0732">Signal</keyword>
<reference evidence="10" key="1">
    <citation type="submission" date="2021-12" db="EMBL/GenBank/DDBJ databases">
        <title>Prjna785345.</title>
        <authorList>
            <person name="Rujirawat T."/>
            <person name="Krajaejun T."/>
        </authorList>
    </citation>
    <scope>NUCLEOTIDE SEQUENCE</scope>
    <source>
        <strain evidence="10">Pi057C3</strain>
    </source>
</reference>
<dbReference type="PANTHER" id="PTHR33577">
    <property type="entry name" value="STERIGMATOCYSTIN BIOSYNTHESIS PEROXIDASE STCC-RELATED"/>
    <property type="match status" value="1"/>
</dbReference>
<evidence type="ECO:0000256" key="5">
    <source>
        <dbReference type="ARBA" id="ARBA00023002"/>
    </source>
</evidence>
<feature type="domain" description="Heme haloperoxidase family profile" evidence="9">
    <location>
        <begin position="299"/>
        <end position="508"/>
    </location>
</feature>
<name>A0AAD5LXM8_PYTIN</name>
<protein>
    <recommendedName>
        <fullName evidence="9">Heme haloperoxidase family profile domain-containing protein</fullName>
    </recommendedName>
</protein>
<evidence type="ECO:0000256" key="8">
    <source>
        <dbReference type="SAM" id="SignalP"/>
    </source>
</evidence>
<feature type="signal peptide" evidence="8">
    <location>
        <begin position="1"/>
        <end position="21"/>
    </location>
</feature>
<evidence type="ECO:0000256" key="3">
    <source>
        <dbReference type="ARBA" id="ARBA00022617"/>
    </source>
</evidence>
<feature type="domain" description="Heme haloperoxidase family profile" evidence="9">
    <location>
        <begin position="33"/>
        <end position="242"/>
    </location>
</feature>
<keyword evidence="11" id="KW-1185">Reference proteome</keyword>
<dbReference type="SUPFAM" id="SSF47571">
    <property type="entry name" value="Cloroperoxidase"/>
    <property type="match status" value="2"/>
</dbReference>
<comment type="cofactor">
    <cofactor evidence="1">
        <name>heme b</name>
        <dbReference type="ChEBI" id="CHEBI:60344"/>
    </cofactor>
</comment>
<dbReference type="Proteomes" id="UP001209570">
    <property type="component" value="Unassembled WGS sequence"/>
</dbReference>
<dbReference type="GO" id="GO:0046872">
    <property type="term" value="F:metal ion binding"/>
    <property type="evidence" value="ECO:0007669"/>
    <property type="project" value="UniProtKB-KW"/>
</dbReference>